<dbReference type="Gene3D" id="3.30.530.20">
    <property type="match status" value="1"/>
</dbReference>
<evidence type="ECO:0000313" key="3">
    <source>
        <dbReference type="EMBL" id="MBP2471631.1"/>
    </source>
</evidence>
<keyword evidence="4" id="KW-1185">Reference proteome</keyword>
<proteinExistence type="predicted"/>
<reference evidence="3 4" key="1">
    <citation type="submission" date="2021-03" db="EMBL/GenBank/DDBJ databases">
        <title>Sequencing the genomes of 1000 actinobacteria strains.</title>
        <authorList>
            <person name="Klenk H.-P."/>
        </authorList>
    </citation>
    <scope>NUCLEOTIDE SEQUENCE [LARGE SCALE GENOMIC DNA]</scope>
    <source>
        <strain evidence="3 4">DSM 44580</strain>
    </source>
</reference>
<evidence type="ECO:0000259" key="2">
    <source>
        <dbReference type="Pfam" id="PF03364"/>
    </source>
</evidence>
<dbReference type="InterPro" id="IPR023393">
    <property type="entry name" value="START-like_dom_sf"/>
</dbReference>
<dbReference type="SUPFAM" id="SSF55961">
    <property type="entry name" value="Bet v1-like"/>
    <property type="match status" value="1"/>
</dbReference>
<dbReference type="InterPro" id="IPR005031">
    <property type="entry name" value="COQ10_START"/>
</dbReference>
<gene>
    <name evidence="3" type="ORF">JOF53_000503</name>
</gene>
<sequence>MSVVEERVEVRAPVRAVYDQWTQFETFPEFMKGVDRVEQVSNTLTHWNTSIAGVEREFDAEILHQVPDERISWTVISGPKHRGTVSFTPHGTTTRISLRIDFEPEGAAEKIGDALGLVQSRVRGDLGRFKEFIEHRGHETGGWRGEVHPAHDPTRPPKTM</sequence>
<dbReference type="EMBL" id="JAGIOO010000001">
    <property type="protein sequence ID" value="MBP2471631.1"/>
    <property type="molecule type" value="Genomic_DNA"/>
</dbReference>
<dbReference type="InterPro" id="IPR047137">
    <property type="entry name" value="ORF3"/>
</dbReference>
<evidence type="ECO:0000313" key="4">
    <source>
        <dbReference type="Proteomes" id="UP001519363"/>
    </source>
</evidence>
<comment type="caution">
    <text evidence="3">The sequence shown here is derived from an EMBL/GenBank/DDBJ whole genome shotgun (WGS) entry which is preliminary data.</text>
</comment>
<dbReference type="CDD" id="cd07817">
    <property type="entry name" value="SRPBCC_8"/>
    <property type="match status" value="1"/>
</dbReference>
<feature type="domain" description="Coenzyme Q-binding protein COQ10 START" evidence="2">
    <location>
        <begin position="10"/>
        <end position="128"/>
    </location>
</feature>
<dbReference type="Pfam" id="PF03364">
    <property type="entry name" value="Polyketide_cyc"/>
    <property type="match status" value="1"/>
</dbReference>
<accession>A0ABS5A4X7</accession>
<organism evidence="3 4">
    <name type="scientific">Crossiella equi</name>
    <dbReference type="NCBI Taxonomy" id="130796"/>
    <lineage>
        <taxon>Bacteria</taxon>
        <taxon>Bacillati</taxon>
        <taxon>Actinomycetota</taxon>
        <taxon>Actinomycetes</taxon>
        <taxon>Pseudonocardiales</taxon>
        <taxon>Pseudonocardiaceae</taxon>
        <taxon>Crossiella</taxon>
    </lineage>
</organism>
<evidence type="ECO:0000256" key="1">
    <source>
        <dbReference type="SAM" id="MobiDB-lite"/>
    </source>
</evidence>
<dbReference type="PANTHER" id="PTHR33824">
    <property type="entry name" value="POLYKETIDE CYCLASE/DEHYDRASE AND LIPID TRANSPORT SUPERFAMILY PROTEIN"/>
    <property type="match status" value="1"/>
</dbReference>
<name>A0ABS5A4X7_9PSEU</name>
<feature type="region of interest" description="Disordered" evidence="1">
    <location>
        <begin position="140"/>
        <end position="160"/>
    </location>
</feature>
<dbReference type="RefSeq" id="WP_086787143.1">
    <property type="nucleotide sequence ID" value="NZ_JAGIOO010000001.1"/>
</dbReference>
<dbReference type="PANTHER" id="PTHR33824:SF7">
    <property type="entry name" value="POLYKETIDE CYCLASE_DEHYDRASE AND LIPID TRANSPORT SUPERFAMILY PROTEIN"/>
    <property type="match status" value="1"/>
</dbReference>
<protein>
    <submittedName>
        <fullName evidence="3">Membrane protein</fullName>
    </submittedName>
</protein>
<dbReference type="Proteomes" id="UP001519363">
    <property type="component" value="Unassembled WGS sequence"/>
</dbReference>